<name>A0A1L6TDJ2_PISSA</name>
<evidence type="ECO:0000313" key="2">
    <source>
        <dbReference type="Proteomes" id="UP000029558"/>
    </source>
</evidence>
<sequence length="115" mass="12943">MSEIDKLKDVIDSIVSIQHDDHALIDAQQIIGEWEISGWIDDICTNEREKGLAFIDSAREQGVEHEKSLLVAVDAIWAGAHDAIQALAIDYATEYDLEPYDVHELIKKLMRAKIA</sequence>
<protein>
    <submittedName>
        <fullName evidence="1">Excinuclease ABC subunit A</fullName>
    </submittedName>
</protein>
<evidence type="ECO:0000313" key="1">
    <source>
        <dbReference type="EMBL" id="ALB23425.1"/>
    </source>
</evidence>
<accession>A0A1L6TDJ2</accession>
<dbReference type="OrthoDB" id="5615870at2"/>
<dbReference type="RefSeq" id="WP_017375704.1">
    <property type="nucleotide sequence ID" value="NZ_CP012508.1"/>
</dbReference>
<proteinExistence type="predicted"/>
<reference evidence="1 2" key="1">
    <citation type="journal article" date="2014" name="Genome Announc.">
        <title>Comparative Genome Analysis of Two Isolates of the Fish Pathogen Piscirickettsia salmonis from Different Hosts Reveals Major Differences in Virulence-Associated Secretion Systems.</title>
        <authorList>
            <person name="Bohle H."/>
            <person name="Henriquez P."/>
            <person name="Grothusen H."/>
            <person name="Navas E."/>
            <person name="Sandoval A."/>
            <person name="Bustamante F."/>
            <person name="Bustos P."/>
            <person name="Mancilla M."/>
        </authorList>
    </citation>
    <scope>NUCLEOTIDE SEQUENCE [LARGE SCALE GENOMIC DNA]</scope>
    <source>
        <strain evidence="2">B1-32597</strain>
    </source>
</reference>
<gene>
    <name evidence="1" type="ORF">KU39_2245</name>
</gene>
<dbReference type="Proteomes" id="UP000029558">
    <property type="component" value="Chromosome"/>
</dbReference>
<dbReference type="EMBL" id="CP012508">
    <property type="protein sequence ID" value="ALB23425.1"/>
    <property type="molecule type" value="Genomic_DNA"/>
</dbReference>
<dbReference type="AlphaFoldDB" id="A0A1L6TDJ2"/>
<organism evidence="1 2">
    <name type="scientific">Piscirickettsia salmonis</name>
    <dbReference type="NCBI Taxonomy" id="1238"/>
    <lineage>
        <taxon>Bacteria</taxon>
        <taxon>Pseudomonadati</taxon>
        <taxon>Pseudomonadota</taxon>
        <taxon>Gammaproteobacteria</taxon>
        <taxon>Thiotrichales</taxon>
        <taxon>Piscirickettsiaceae</taxon>
        <taxon>Piscirickettsia</taxon>
    </lineage>
</organism>